<accession>A0A9N7YUS6</accession>
<protein>
    <recommendedName>
        <fullName evidence="1">Integrase core domain-containing protein</fullName>
    </recommendedName>
</protein>
<dbReference type="PANTHER" id="PTHR46791:SF11">
    <property type="entry name" value="INTEGRASE CATALYTIC DOMAIN-CONTAINING PROTEIN"/>
    <property type="match status" value="1"/>
</dbReference>
<gene>
    <name evidence="2" type="ORF">PLEPLA_LOCUS28432</name>
</gene>
<evidence type="ECO:0000313" key="2">
    <source>
        <dbReference type="EMBL" id="CAB1440666.1"/>
    </source>
</evidence>
<feature type="domain" description="Integrase core" evidence="1">
    <location>
        <begin position="17"/>
        <end position="95"/>
    </location>
</feature>
<dbReference type="AlphaFoldDB" id="A0A9N7YUS6"/>
<name>A0A9N7YUS6_PLEPL</name>
<sequence>MTFGFFFPEPSSDWHGIERLWRDLWVAVTSIYYDVLHYLEEEGFLSIDNITHLFCCHFVFLPRLQDDLDTFRSGWDNHPIRTESQMTPNQLWMLGRAHHPIPEPEDMDIPDIDPNSPIPNLTVSMSSIPNSPISNFPIPNFTISSPSSPILISPISNFPIPNLTISSPNSPILISPISNFPIPNLTISSPNSPILISPISNLIKSKPSSPKYVRYFLIVFLSESMSQPE</sequence>
<reference evidence="2" key="1">
    <citation type="submission" date="2020-03" db="EMBL/GenBank/DDBJ databases">
        <authorList>
            <person name="Weist P."/>
        </authorList>
    </citation>
    <scope>NUCLEOTIDE SEQUENCE</scope>
</reference>
<dbReference type="Pfam" id="PF24764">
    <property type="entry name" value="rva_4"/>
    <property type="match status" value="1"/>
</dbReference>
<proteinExistence type="predicted"/>
<dbReference type="EMBL" id="CADEAL010002481">
    <property type="protein sequence ID" value="CAB1440666.1"/>
    <property type="molecule type" value="Genomic_DNA"/>
</dbReference>
<comment type="caution">
    <text evidence="2">The sequence shown here is derived from an EMBL/GenBank/DDBJ whole genome shotgun (WGS) entry which is preliminary data.</text>
</comment>
<keyword evidence="3" id="KW-1185">Reference proteome</keyword>
<evidence type="ECO:0000313" key="3">
    <source>
        <dbReference type="Proteomes" id="UP001153269"/>
    </source>
</evidence>
<dbReference type="PANTHER" id="PTHR46791">
    <property type="entry name" value="EXPRESSED PROTEIN"/>
    <property type="match status" value="1"/>
</dbReference>
<evidence type="ECO:0000259" key="1">
    <source>
        <dbReference type="Pfam" id="PF24764"/>
    </source>
</evidence>
<organism evidence="2 3">
    <name type="scientific">Pleuronectes platessa</name>
    <name type="common">European plaice</name>
    <dbReference type="NCBI Taxonomy" id="8262"/>
    <lineage>
        <taxon>Eukaryota</taxon>
        <taxon>Metazoa</taxon>
        <taxon>Chordata</taxon>
        <taxon>Craniata</taxon>
        <taxon>Vertebrata</taxon>
        <taxon>Euteleostomi</taxon>
        <taxon>Actinopterygii</taxon>
        <taxon>Neopterygii</taxon>
        <taxon>Teleostei</taxon>
        <taxon>Neoteleostei</taxon>
        <taxon>Acanthomorphata</taxon>
        <taxon>Carangaria</taxon>
        <taxon>Pleuronectiformes</taxon>
        <taxon>Pleuronectoidei</taxon>
        <taxon>Pleuronectidae</taxon>
        <taxon>Pleuronectes</taxon>
    </lineage>
</organism>
<dbReference type="InterPro" id="IPR058913">
    <property type="entry name" value="Integrase_dom_put"/>
</dbReference>
<dbReference type="Proteomes" id="UP001153269">
    <property type="component" value="Unassembled WGS sequence"/>
</dbReference>